<organism evidence="2">
    <name type="scientific">uncultured Thermomicrobiales bacterium</name>
    <dbReference type="NCBI Taxonomy" id="1645740"/>
    <lineage>
        <taxon>Bacteria</taxon>
        <taxon>Pseudomonadati</taxon>
        <taxon>Thermomicrobiota</taxon>
        <taxon>Thermomicrobia</taxon>
        <taxon>Thermomicrobiales</taxon>
        <taxon>environmental samples</taxon>
    </lineage>
</organism>
<keyword evidence="1" id="KW-0472">Membrane</keyword>
<protein>
    <submittedName>
        <fullName evidence="2">Uncharacterized protein</fullName>
    </submittedName>
</protein>
<sequence>GPREIDGAMIGRGGMDGLFKQILIMVGLVGLIVLFLVIYLIARANGVR</sequence>
<reference evidence="2" key="1">
    <citation type="submission" date="2020-02" db="EMBL/GenBank/DDBJ databases">
        <authorList>
            <person name="Meier V. D."/>
        </authorList>
    </citation>
    <scope>NUCLEOTIDE SEQUENCE</scope>
    <source>
        <strain evidence="2">AVDCRST_MAG88</strain>
    </source>
</reference>
<evidence type="ECO:0000313" key="2">
    <source>
        <dbReference type="EMBL" id="CAA9548547.1"/>
    </source>
</evidence>
<gene>
    <name evidence="2" type="ORF">AVDCRST_MAG88-597</name>
</gene>
<feature type="transmembrane region" description="Helical" evidence="1">
    <location>
        <begin position="22"/>
        <end position="42"/>
    </location>
</feature>
<accession>A0A6J4UIU3</accession>
<feature type="non-terminal residue" evidence="2">
    <location>
        <position position="1"/>
    </location>
</feature>
<dbReference type="EMBL" id="CADCWM010000200">
    <property type="protein sequence ID" value="CAA9548547.1"/>
    <property type="molecule type" value="Genomic_DNA"/>
</dbReference>
<keyword evidence="1" id="KW-0812">Transmembrane</keyword>
<name>A0A6J4UIU3_9BACT</name>
<evidence type="ECO:0000256" key="1">
    <source>
        <dbReference type="SAM" id="Phobius"/>
    </source>
</evidence>
<keyword evidence="1" id="KW-1133">Transmembrane helix</keyword>
<proteinExistence type="predicted"/>
<dbReference type="AlphaFoldDB" id="A0A6J4UIU3"/>